<comment type="caution">
    <text evidence="1">The sequence shown here is derived from an EMBL/GenBank/DDBJ whole genome shotgun (WGS) entry which is preliminary data.</text>
</comment>
<name>A0A167C596_9BACL</name>
<dbReference type="STRING" id="1763538.LPB68_04960"/>
<keyword evidence="2" id="KW-1185">Reference proteome</keyword>
<organism evidence="1 2">
    <name type="scientific">Paenibacillus crassostreae</name>
    <dbReference type="NCBI Taxonomy" id="1763538"/>
    <lineage>
        <taxon>Bacteria</taxon>
        <taxon>Bacillati</taxon>
        <taxon>Bacillota</taxon>
        <taxon>Bacilli</taxon>
        <taxon>Bacillales</taxon>
        <taxon>Paenibacillaceae</taxon>
        <taxon>Paenibacillus</taxon>
    </lineage>
</organism>
<dbReference type="EMBL" id="LSFN01000032">
    <property type="protein sequence ID" value="OAB72796.1"/>
    <property type="molecule type" value="Genomic_DNA"/>
</dbReference>
<evidence type="ECO:0000313" key="2">
    <source>
        <dbReference type="Proteomes" id="UP000077134"/>
    </source>
</evidence>
<dbReference type="RefSeq" id="WP_068659621.1">
    <property type="nucleotide sequence ID" value="NZ_CP017770.1"/>
</dbReference>
<dbReference type="Proteomes" id="UP000077134">
    <property type="component" value="Unassembled WGS sequence"/>
</dbReference>
<dbReference type="KEGG" id="pcx:LPB68_04960"/>
<sequence length="182" mass="20427">MIDNTILEAIKTFCEVNVSPKIKLMVPNDDDIREYQLMHPNAFIGWLPPPNQLEDVPLQLPDGVKSAIPAMVVGMDDGEDDGSDAGINIRITFVVYNPGLYPESGVIIPNYKGYQDLLNLMTICRRELSSNYLIGGGETSAQKPFRWGMYQQQPVGYWVGWLTFRATTVTLPFVNVPNYLID</sequence>
<evidence type="ECO:0000313" key="1">
    <source>
        <dbReference type="EMBL" id="OAB72796.1"/>
    </source>
</evidence>
<reference evidence="1 2" key="1">
    <citation type="submission" date="2016-02" db="EMBL/GenBank/DDBJ databases">
        <title>Paenibacillus sp. LPB0068, isolated from Crassostrea gigas.</title>
        <authorList>
            <person name="Shin S.-K."/>
            <person name="Yi H."/>
        </authorList>
    </citation>
    <scope>NUCLEOTIDE SEQUENCE [LARGE SCALE GENOMIC DNA]</scope>
    <source>
        <strain evidence="1 2">LPB0068</strain>
    </source>
</reference>
<gene>
    <name evidence="1" type="ORF">PNBC_15290</name>
</gene>
<dbReference type="AlphaFoldDB" id="A0A167C596"/>
<proteinExistence type="predicted"/>
<accession>A0A167C596</accession>
<protein>
    <submittedName>
        <fullName evidence="1">Uncharacterized protein</fullName>
    </submittedName>
</protein>